<sequence length="221" mass="24852">MSQSSDDEIFAPPKRFRLYTKLNKRRSRTGASRKSTNQTNAIQAIDNDIKCKRPPSRTTFSENDPTIKPPKSPRPLKKPSHLDFERSIDVIPATPKLLPSCEPVSQSSISSSEEEFQPPKSRFSMRKIKLTNADNLKKRAEIIPASDAHRLAMERGQMVLEQTAKSFNASVYNAPASPQFQESKLTRRSRKGIDMWQLQSIGSCNESEGNSVNVWTMSVGN</sequence>
<name>A0A9N9ACT2_9GLOM</name>
<feature type="compositionally biased region" description="Low complexity" evidence="1">
    <location>
        <begin position="100"/>
        <end position="111"/>
    </location>
</feature>
<reference evidence="2" key="1">
    <citation type="submission" date="2021-06" db="EMBL/GenBank/DDBJ databases">
        <authorList>
            <person name="Kallberg Y."/>
            <person name="Tangrot J."/>
            <person name="Rosling A."/>
        </authorList>
    </citation>
    <scope>NUCLEOTIDE SEQUENCE</scope>
    <source>
        <strain evidence="2">BR232B</strain>
    </source>
</reference>
<feature type="compositionally biased region" description="Polar residues" evidence="1">
    <location>
        <begin position="29"/>
        <end position="42"/>
    </location>
</feature>
<feature type="region of interest" description="Disordered" evidence="1">
    <location>
        <begin position="20"/>
        <end position="83"/>
    </location>
</feature>
<dbReference type="OrthoDB" id="10409377at2759"/>
<gene>
    <name evidence="2" type="ORF">PBRASI_LOCUS3846</name>
</gene>
<evidence type="ECO:0000313" key="2">
    <source>
        <dbReference type="EMBL" id="CAG8525461.1"/>
    </source>
</evidence>
<dbReference type="AlphaFoldDB" id="A0A9N9ACT2"/>
<evidence type="ECO:0000313" key="3">
    <source>
        <dbReference type="Proteomes" id="UP000789739"/>
    </source>
</evidence>
<comment type="caution">
    <text evidence="2">The sequence shown here is derived from an EMBL/GenBank/DDBJ whole genome shotgun (WGS) entry which is preliminary data.</text>
</comment>
<dbReference type="Proteomes" id="UP000789739">
    <property type="component" value="Unassembled WGS sequence"/>
</dbReference>
<proteinExistence type="predicted"/>
<feature type="region of interest" description="Disordered" evidence="1">
    <location>
        <begin position="100"/>
        <end position="121"/>
    </location>
</feature>
<accession>A0A9N9ACT2</accession>
<keyword evidence="3" id="KW-1185">Reference proteome</keyword>
<dbReference type="EMBL" id="CAJVPI010000364">
    <property type="protein sequence ID" value="CAG8525461.1"/>
    <property type="molecule type" value="Genomic_DNA"/>
</dbReference>
<protein>
    <submittedName>
        <fullName evidence="2">3647_t:CDS:1</fullName>
    </submittedName>
</protein>
<organism evidence="2 3">
    <name type="scientific">Paraglomus brasilianum</name>
    <dbReference type="NCBI Taxonomy" id="144538"/>
    <lineage>
        <taxon>Eukaryota</taxon>
        <taxon>Fungi</taxon>
        <taxon>Fungi incertae sedis</taxon>
        <taxon>Mucoromycota</taxon>
        <taxon>Glomeromycotina</taxon>
        <taxon>Glomeromycetes</taxon>
        <taxon>Paraglomerales</taxon>
        <taxon>Paraglomeraceae</taxon>
        <taxon>Paraglomus</taxon>
    </lineage>
</organism>
<evidence type="ECO:0000256" key="1">
    <source>
        <dbReference type="SAM" id="MobiDB-lite"/>
    </source>
</evidence>